<keyword evidence="5" id="KW-0472">Membrane</keyword>
<protein>
    <submittedName>
        <fullName evidence="8">ATP-binding cassette transporter, putative</fullName>
    </submittedName>
</protein>
<dbReference type="Proteomes" id="UP000001294">
    <property type="component" value="Unassembled WGS sequence"/>
</dbReference>
<dbReference type="PANTHER" id="PTHR19241">
    <property type="entry name" value="ATP-BINDING CASSETTE TRANSPORTER"/>
    <property type="match status" value="1"/>
</dbReference>
<keyword evidence="2" id="KW-0813">Transport</keyword>
<evidence type="ECO:0000256" key="4">
    <source>
        <dbReference type="ARBA" id="ARBA00022989"/>
    </source>
</evidence>
<comment type="subcellular location">
    <subcellularLocation>
        <location evidence="1">Membrane</location>
        <topology evidence="1">Multi-pass membrane protein</topology>
    </subcellularLocation>
</comment>
<dbReference type="STRING" id="441960.B6QCZ8"/>
<dbReference type="HOGENOM" id="CLU_000604_35_2_1"/>
<proteinExistence type="predicted"/>
<keyword evidence="9" id="KW-1185">Reference proteome</keyword>
<reference evidence="9" key="1">
    <citation type="journal article" date="2015" name="Genome Announc.">
        <title>Genome sequence of the AIDS-associated pathogen Penicillium marneffei (ATCC18224) and its near taxonomic relative Talaromyces stipitatus (ATCC10500).</title>
        <authorList>
            <person name="Nierman W.C."/>
            <person name="Fedorova-Abrams N.D."/>
            <person name="Andrianopoulos A."/>
        </authorList>
    </citation>
    <scope>NUCLEOTIDE SEQUENCE [LARGE SCALE GENOMIC DNA]</scope>
    <source>
        <strain evidence="9">ATCC 18224 / CBS 334.59 / QM 7333</strain>
    </source>
</reference>
<dbReference type="PhylomeDB" id="B6QCZ8"/>
<evidence type="ECO:0000256" key="2">
    <source>
        <dbReference type="ARBA" id="ARBA00022448"/>
    </source>
</evidence>
<feature type="region of interest" description="Disordered" evidence="6">
    <location>
        <begin position="1"/>
        <end position="21"/>
    </location>
</feature>
<feature type="compositionally biased region" description="Basic and acidic residues" evidence="6">
    <location>
        <begin position="1"/>
        <end position="12"/>
    </location>
</feature>
<accession>B6QCZ8</accession>
<dbReference type="GO" id="GO:0140359">
    <property type="term" value="F:ABC-type transporter activity"/>
    <property type="evidence" value="ECO:0007669"/>
    <property type="project" value="InterPro"/>
</dbReference>
<keyword evidence="8" id="KW-0067">ATP-binding</keyword>
<organism evidence="8 9">
    <name type="scientific">Talaromyces marneffei (strain ATCC 18224 / CBS 334.59 / QM 7333)</name>
    <name type="common">Penicillium marneffei</name>
    <dbReference type="NCBI Taxonomy" id="441960"/>
    <lineage>
        <taxon>Eukaryota</taxon>
        <taxon>Fungi</taxon>
        <taxon>Dikarya</taxon>
        <taxon>Ascomycota</taxon>
        <taxon>Pezizomycotina</taxon>
        <taxon>Eurotiomycetes</taxon>
        <taxon>Eurotiomycetidae</taxon>
        <taxon>Eurotiales</taxon>
        <taxon>Trichocomaceae</taxon>
        <taxon>Talaromyces</taxon>
        <taxon>Talaromyces sect. Talaromyces</taxon>
    </lineage>
</organism>
<keyword evidence="3" id="KW-0812">Transmembrane</keyword>
<name>B6QCZ8_TALMQ</name>
<evidence type="ECO:0000256" key="3">
    <source>
        <dbReference type="ARBA" id="ARBA00022692"/>
    </source>
</evidence>
<keyword evidence="4" id="KW-1133">Transmembrane helix</keyword>
<dbReference type="InterPro" id="IPR013525">
    <property type="entry name" value="ABC2_TM"/>
</dbReference>
<gene>
    <name evidence="8" type="ORF">PMAA_086770</name>
</gene>
<dbReference type="AlphaFoldDB" id="B6QCZ8"/>
<dbReference type="GO" id="GO:0005524">
    <property type="term" value="F:ATP binding"/>
    <property type="evidence" value="ECO:0007669"/>
    <property type="project" value="UniProtKB-KW"/>
</dbReference>
<evidence type="ECO:0000313" key="9">
    <source>
        <dbReference type="Proteomes" id="UP000001294"/>
    </source>
</evidence>
<evidence type="ECO:0000256" key="5">
    <source>
        <dbReference type="ARBA" id="ARBA00023136"/>
    </source>
</evidence>
<dbReference type="Pfam" id="PF01061">
    <property type="entry name" value="ABC2_membrane"/>
    <property type="match status" value="1"/>
</dbReference>
<evidence type="ECO:0000259" key="7">
    <source>
        <dbReference type="Pfam" id="PF01061"/>
    </source>
</evidence>
<evidence type="ECO:0000256" key="6">
    <source>
        <dbReference type="SAM" id="MobiDB-lite"/>
    </source>
</evidence>
<dbReference type="EMBL" id="DS995901">
    <property type="protein sequence ID" value="EEA24696.1"/>
    <property type="molecule type" value="Genomic_DNA"/>
</dbReference>
<evidence type="ECO:0000313" key="8">
    <source>
        <dbReference type="EMBL" id="EEA24696.1"/>
    </source>
</evidence>
<feature type="domain" description="ABC-2 type transporter transmembrane" evidence="7">
    <location>
        <begin position="123"/>
        <end position="198"/>
    </location>
</feature>
<dbReference type="GO" id="GO:0016020">
    <property type="term" value="C:membrane"/>
    <property type="evidence" value="ECO:0007669"/>
    <property type="project" value="UniProtKB-SubCell"/>
</dbReference>
<evidence type="ECO:0000256" key="1">
    <source>
        <dbReference type="ARBA" id="ARBA00004141"/>
    </source>
</evidence>
<keyword evidence="8" id="KW-0547">Nucleotide-binding</keyword>
<dbReference type="VEuPathDB" id="FungiDB:PMAA_086770"/>
<sequence>MITNEKNSEVEKASAQTQNQKEASQTHQSLYAALLHIQLWVVLQRTWLYWREPDYMVSKLWMNIGYTLVNGLTYLQSSNSQLGVYHRVFSDFMALIVGPPLGLQVQPRFVTLREIFMHRERYSFLMYELFAVFETSLAQLCASLMPNIEAAFAANGFFFMFCNTLAGTRSPKSVTPSGWRWYYNVSPLYYWSEGVVTNALHDLPIRCQEPELSIFDPPNGTTCGQYAANFLQTATGYLVNPDDGSDCQYCSYRDGQSYVSGIDKKK</sequence>